<organism evidence="1 2">
    <name type="scientific">Candidatus Nitrospira nitrosa</name>
    <dbReference type="NCBI Taxonomy" id="1742972"/>
    <lineage>
        <taxon>Bacteria</taxon>
        <taxon>Pseudomonadati</taxon>
        <taxon>Nitrospirota</taxon>
        <taxon>Nitrospiria</taxon>
        <taxon>Nitrospirales</taxon>
        <taxon>Nitrospiraceae</taxon>
        <taxon>Nitrospira</taxon>
    </lineage>
</organism>
<dbReference type="EMBL" id="CZQA01000001">
    <property type="protein sequence ID" value="CUS32294.1"/>
    <property type="molecule type" value="Genomic_DNA"/>
</dbReference>
<proteinExistence type="predicted"/>
<keyword evidence="2" id="KW-1185">Reference proteome</keyword>
<reference evidence="1 2" key="1">
    <citation type="submission" date="2015-10" db="EMBL/GenBank/DDBJ databases">
        <authorList>
            <person name="Gilbert D.G."/>
        </authorList>
    </citation>
    <scope>NUCLEOTIDE SEQUENCE [LARGE SCALE GENOMIC DNA]</scope>
    <source>
        <strain evidence="1">COMA1</strain>
    </source>
</reference>
<gene>
    <name evidence="1" type="ORF">COMA1_10554</name>
</gene>
<sequence>MSASLSWTAGRCAPPSGNVRLTVVAGVYVPIRTNAEPTPTADRAITAATRFLVNAPAKTS</sequence>
<name>A0A0S4L905_9BACT</name>
<evidence type="ECO:0000313" key="1">
    <source>
        <dbReference type="EMBL" id="CUS32294.1"/>
    </source>
</evidence>
<dbReference type="AlphaFoldDB" id="A0A0S4L905"/>
<dbReference type="Proteomes" id="UP000199032">
    <property type="component" value="Unassembled WGS sequence"/>
</dbReference>
<evidence type="ECO:0000313" key="2">
    <source>
        <dbReference type="Proteomes" id="UP000199032"/>
    </source>
</evidence>
<accession>A0A0S4L905</accession>
<protein>
    <submittedName>
        <fullName evidence="1">Uncharacterized protein</fullName>
    </submittedName>
</protein>